<accession>A0A8X6QRA7</accession>
<dbReference type="EMBL" id="BMAW01129921">
    <property type="protein sequence ID" value="GFU32508.1"/>
    <property type="molecule type" value="Genomic_DNA"/>
</dbReference>
<proteinExistence type="predicted"/>
<organism evidence="1 2">
    <name type="scientific">Nephila pilipes</name>
    <name type="common">Giant wood spider</name>
    <name type="synonym">Nephila maculata</name>
    <dbReference type="NCBI Taxonomy" id="299642"/>
    <lineage>
        <taxon>Eukaryota</taxon>
        <taxon>Metazoa</taxon>
        <taxon>Ecdysozoa</taxon>
        <taxon>Arthropoda</taxon>
        <taxon>Chelicerata</taxon>
        <taxon>Arachnida</taxon>
        <taxon>Araneae</taxon>
        <taxon>Araneomorphae</taxon>
        <taxon>Entelegynae</taxon>
        <taxon>Araneoidea</taxon>
        <taxon>Nephilidae</taxon>
        <taxon>Nephila</taxon>
    </lineage>
</organism>
<dbReference type="OrthoDB" id="5593012at2759"/>
<sequence length="636" mass="74126">MSTKELEKAATFVPLTPTYFEEPGETNEKSPHSLMESLYWQMLGWVHTPPFTQVDMKRQELHIPGSREIPESSRLFFKKSFDPKIQVEEQAPYGGIPKKVAIDLEKRRIARQDFKKILLEMGLNINVIRPPVLRHRDKFSILRSDQEGIPTYPFLDLELFDDDWYFETRAPNEWLALGSSDSEKRPVPGTALIPIDPENQIGPVRFEWQDVAVLDYDEEKKLFLVRNEEDCSKDGKPSVFETVKTSDLWIPRIYLKFKAEESLQFARRIQTAVTTRHLVEENIRINYYVENIPNEEENLPKWPEKDLNDVIAVVRRSRQLQPKLQWIKDELGENLKEIQTVLKRAVNHLAYMEVTGQSPNLLADFQNEKLGNVLVPHKKGCKIKLNYSFGDRFESFRSSTLWSQEEAVRALTLVQSEILTVNSMSLYQLKTRSVISLDQFESEQKEHLQTVEKYLKGPWLNSIANSVLSSISKCKSGTFDLNQTVEHTFRLTKIGKLLKQISFKMQDVIRFMVMESLGQFANLFEEASIKLQMVKDKFEWTESFISNKWKTSNNPVFEVALEIKGIHLEFVVDLPKHHDVVVNLFEEALRVIQDLPKLNKLVMKKLLYNPKETMECVEIWEKKVCQWRTIVVNGML</sequence>
<comment type="caution">
    <text evidence="1">The sequence shown here is derived from an EMBL/GenBank/DDBJ whole genome shotgun (WGS) entry which is preliminary data.</text>
</comment>
<keyword evidence="2" id="KW-1185">Reference proteome</keyword>
<evidence type="ECO:0000313" key="2">
    <source>
        <dbReference type="Proteomes" id="UP000887013"/>
    </source>
</evidence>
<dbReference type="AlphaFoldDB" id="A0A8X6QRA7"/>
<name>A0A8X6QRA7_NEPPI</name>
<dbReference type="Proteomes" id="UP000887013">
    <property type="component" value="Unassembled WGS sequence"/>
</dbReference>
<reference evidence="1" key="1">
    <citation type="submission" date="2020-08" db="EMBL/GenBank/DDBJ databases">
        <title>Multicomponent nature underlies the extraordinary mechanical properties of spider dragline silk.</title>
        <authorList>
            <person name="Kono N."/>
            <person name="Nakamura H."/>
            <person name="Mori M."/>
            <person name="Yoshida Y."/>
            <person name="Ohtoshi R."/>
            <person name="Malay A.D."/>
            <person name="Moran D.A.P."/>
            <person name="Tomita M."/>
            <person name="Numata K."/>
            <person name="Arakawa K."/>
        </authorList>
    </citation>
    <scope>NUCLEOTIDE SEQUENCE</scope>
</reference>
<protein>
    <submittedName>
        <fullName evidence="1">Dynein heavy chain 1, axonemal</fullName>
    </submittedName>
</protein>
<evidence type="ECO:0000313" key="1">
    <source>
        <dbReference type="EMBL" id="GFU32508.1"/>
    </source>
</evidence>
<gene>
    <name evidence="1" type="primary">Dnah1</name>
    <name evidence="1" type="ORF">NPIL_16061</name>
</gene>